<dbReference type="OrthoDB" id="550424at2759"/>
<dbReference type="InterPro" id="IPR036869">
    <property type="entry name" value="J_dom_sf"/>
</dbReference>
<dbReference type="SUPFAM" id="SSF46565">
    <property type="entry name" value="Chaperone J-domain"/>
    <property type="match status" value="1"/>
</dbReference>
<dbReference type="AlphaFoldDB" id="A0A167SS78"/>
<dbReference type="PANTHER" id="PTHR24074">
    <property type="entry name" value="CO-CHAPERONE PROTEIN DJLA"/>
    <property type="match status" value="1"/>
</dbReference>
<gene>
    <name evidence="3" type="ORF">SPI_06082</name>
</gene>
<dbReference type="InterPro" id="IPR050817">
    <property type="entry name" value="DjlA_DnaK_co-chaperone"/>
</dbReference>
<protein>
    <submittedName>
        <fullName evidence="3">Heat shock protein DNAj</fullName>
    </submittedName>
</protein>
<evidence type="ECO:0000313" key="3">
    <source>
        <dbReference type="EMBL" id="OAA59884.1"/>
    </source>
</evidence>
<evidence type="ECO:0000256" key="1">
    <source>
        <dbReference type="SAM" id="MobiDB-lite"/>
    </source>
</evidence>
<comment type="caution">
    <text evidence="3">The sequence shown here is derived from an EMBL/GenBank/DDBJ whole genome shotgun (WGS) entry which is preliminary data.</text>
</comment>
<feature type="domain" description="J" evidence="2">
    <location>
        <begin position="6"/>
        <end position="71"/>
    </location>
</feature>
<dbReference type="CDD" id="cd06257">
    <property type="entry name" value="DnaJ"/>
    <property type="match status" value="1"/>
</dbReference>
<accession>A0A167SS78</accession>
<name>A0A167SS78_9HYPO</name>
<keyword evidence="4" id="KW-1185">Reference proteome</keyword>
<proteinExistence type="predicted"/>
<sequence length="263" mass="28973">MVVETALYEQLGVASDASPDTIKRAYRQAALLWHPDRNPDDPSAAEMFKVCLQAYEILSDPAKRTLYDAYGLDGVMRSQATPSASSTAPATSNNNNNSSSSFSFSNSSSSSSTSSPRGFHFQTSWSFTTGGGGVGRYTTETRSWNSRDGHQSSSHSGSFGGDGNGDINIGHPANDFDNLNGFGFGGFGGFNHFPRLFRDWDQGFFFPPFGSRGGIGPDFFSTGFDDEMMGTRRMQQQQFLGQQQQFQGQQQQQQRQQQTSWFW</sequence>
<organism evidence="3 4">
    <name type="scientific">Niveomyces insectorum RCEF 264</name>
    <dbReference type="NCBI Taxonomy" id="1081102"/>
    <lineage>
        <taxon>Eukaryota</taxon>
        <taxon>Fungi</taxon>
        <taxon>Dikarya</taxon>
        <taxon>Ascomycota</taxon>
        <taxon>Pezizomycotina</taxon>
        <taxon>Sordariomycetes</taxon>
        <taxon>Hypocreomycetidae</taxon>
        <taxon>Hypocreales</taxon>
        <taxon>Cordycipitaceae</taxon>
        <taxon>Niveomyces</taxon>
    </lineage>
</organism>
<dbReference type="STRING" id="1081102.A0A167SS78"/>
<dbReference type="EMBL" id="AZHD01000010">
    <property type="protein sequence ID" value="OAA59884.1"/>
    <property type="molecule type" value="Genomic_DNA"/>
</dbReference>
<dbReference type="InterPro" id="IPR001623">
    <property type="entry name" value="DnaJ_domain"/>
</dbReference>
<evidence type="ECO:0000259" key="2">
    <source>
        <dbReference type="PROSITE" id="PS50076"/>
    </source>
</evidence>
<dbReference type="SMART" id="SM00271">
    <property type="entry name" value="DnaJ"/>
    <property type="match status" value="1"/>
</dbReference>
<reference evidence="3 4" key="1">
    <citation type="journal article" date="2016" name="Genome Biol. Evol.">
        <title>Divergent and convergent evolution of fungal pathogenicity.</title>
        <authorList>
            <person name="Shang Y."/>
            <person name="Xiao G."/>
            <person name="Zheng P."/>
            <person name="Cen K."/>
            <person name="Zhan S."/>
            <person name="Wang C."/>
        </authorList>
    </citation>
    <scope>NUCLEOTIDE SEQUENCE [LARGE SCALE GENOMIC DNA]</scope>
    <source>
        <strain evidence="3 4">RCEF 264</strain>
    </source>
</reference>
<dbReference type="Gene3D" id="1.10.287.110">
    <property type="entry name" value="DnaJ domain"/>
    <property type="match status" value="1"/>
</dbReference>
<dbReference type="Proteomes" id="UP000076874">
    <property type="component" value="Unassembled WGS sequence"/>
</dbReference>
<evidence type="ECO:0000313" key="4">
    <source>
        <dbReference type="Proteomes" id="UP000076874"/>
    </source>
</evidence>
<keyword evidence="3" id="KW-0346">Stress response</keyword>
<dbReference type="PROSITE" id="PS50076">
    <property type="entry name" value="DNAJ_2"/>
    <property type="match status" value="1"/>
</dbReference>
<feature type="region of interest" description="Disordered" evidence="1">
    <location>
        <begin position="79"/>
        <end position="115"/>
    </location>
</feature>
<feature type="region of interest" description="Disordered" evidence="1">
    <location>
        <begin position="136"/>
        <end position="166"/>
    </location>
</feature>
<feature type="compositionally biased region" description="Low complexity" evidence="1">
    <location>
        <begin position="80"/>
        <end position="115"/>
    </location>
</feature>
<dbReference type="Pfam" id="PF00226">
    <property type="entry name" value="DnaJ"/>
    <property type="match status" value="1"/>
</dbReference>
<dbReference type="PRINTS" id="PR00625">
    <property type="entry name" value="JDOMAIN"/>
</dbReference>